<dbReference type="AlphaFoldDB" id="A0AAP2Z5X4"/>
<evidence type="ECO:0000256" key="1">
    <source>
        <dbReference type="ARBA" id="ARBA00022729"/>
    </source>
</evidence>
<dbReference type="PANTHER" id="PTHR16026">
    <property type="entry name" value="CARTILAGE ACIDIC PROTEIN 1"/>
    <property type="match status" value="1"/>
</dbReference>
<dbReference type="PANTHER" id="PTHR16026:SF0">
    <property type="entry name" value="CARTILAGE ACIDIC PROTEIN 1"/>
    <property type="match status" value="1"/>
</dbReference>
<keyword evidence="4" id="KW-1185">Reference proteome</keyword>
<reference evidence="3 4" key="1">
    <citation type="submission" date="2022-09" db="EMBL/GenBank/DDBJ databases">
        <title>Enrichment on poylsaccharides allowed isolation of novel metabolic and taxonomic groups of Haloarchaea.</title>
        <authorList>
            <person name="Sorokin D.Y."/>
            <person name="Elcheninov A.G."/>
            <person name="Khizhniak T.V."/>
            <person name="Kolganova T.V."/>
            <person name="Kublanov I.V."/>
        </authorList>
    </citation>
    <scope>NUCLEOTIDE SEQUENCE [LARGE SCALE GENOMIC DNA]</scope>
    <source>
        <strain evidence="3 4">AArc-curdl1</strain>
    </source>
</reference>
<evidence type="ECO:0000313" key="3">
    <source>
        <dbReference type="EMBL" id="MCU4751261.1"/>
    </source>
</evidence>
<proteinExistence type="predicted"/>
<dbReference type="InterPro" id="IPR028994">
    <property type="entry name" value="Integrin_alpha_N"/>
</dbReference>
<gene>
    <name evidence="3" type="ORF">OB919_04565</name>
</gene>
<feature type="domain" description="ASPIC/UnbV" evidence="2">
    <location>
        <begin position="475"/>
        <end position="541"/>
    </location>
</feature>
<keyword evidence="1" id="KW-0732">Signal</keyword>
<accession>A0AAP2Z5X4</accession>
<dbReference type="InterPro" id="IPR011519">
    <property type="entry name" value="UnbV_ASPIC"/>
</dbReference>
<organism evidence="3 4">
    <name type="scientific">Natronosalvus hydrolyticus</name>
    <dbReference type="NCBI Taxonomy" id="2979988"/>
    <lineage>
        <taxon>Archaea</taxon>
        <taxon>Methanobacteriati</taxon>
        <taxon>Methanobacteriota</taxon>
        <taxon>Stenosarchaea group</taxon>
        <taxon>Halobacteria</taxon>
        <taxon>Halobacteriales</taxon>
        <taxon>Natrialbaceae</taxon>
        <taxon>Natronosalvus</taxon>
    </lineage>
</organism>
<dbReference type="InterPro" id="IPR013517">
    <property type="entry name" value="FG-GAP"/>
</dbReference>
<dbReference type="Gene3D" id="2.130.10.130">
    <property type="entry name" value="Integrin alpha, N-terminal"/>
    <property type="match status" value="1"/>
</dbReference>
<dbReference type="Pfam" id="PF13517">
    <property type="entry name" value="FG-GAP_3"/>
    <property type="match status" value="2"/>
</dbReference>
<name>A0AAP2Z5X4_9EURY</name>
<sequence length="556" mass="60997">MRLVVLAGLLGLLVVGVIFVVSVPPDLGGVDEDLPSETELSFSEVATDVGFEYASSEHKVGNGNDGLYVADYTNNLREDILAIGDDEGDGPILLMNTGDGFEQTDAIPDVDGRVQGALWLDHDNDGWQDLLLLRRGDTPVFLENEGGEFVERDVGFDDEFAVPVAATAADADGDGCLDVFVANYGEWAENAPARWLSPDAIEDNGNPNALYRGNCGSFERDDAAIGAGQKGAHWSMATTFADLTGNGNPDIHVANDYYNDVLYRNQGDGTFTREYLGEATDRNGMSSTIGDVTGDGQPEIFITNIKYQENRLSELTDRERDLVDSYFNHRTDRLEGNNLLVYRDGNFVDEASKRGVVEGGWGWAVVLADFDSDGQLDVFQGTQDFLRFDRADPLRPQAAVWVQHGGEFYEQDVEEIGIEPSNDRGVARLDYRIDGALDVAIATYDDRYRLYRNDADQGNSLQIVVGGAETLDHTAIGAEVTATVDGETLHRFHNARADYQSQDSRVLHIGTGDAETVEELHVVWPDGTERTLENVETGQRILLTPDGIEDRIEYEG</sequence>
<dbReference type="Proteomes" id="UP001321047">
    <property type="component" value="Unassembled WGS sequence"/>
</dbReference>
<dbReference type="SUPFAM" id="SSF69318">
    <property type="entry name" value="Integrin alpha N-terminal domain"/>
    <property type="match status" value="1"/>
</dbReference>
<dbReference type="RefSeq" id="WP_342806847.1">
    <property type="nucleotide sequence ID" value="NZ_JAOPJZ010000002.1"/>
</dbReference>
<dbReference type="Pfam" id="PF07593">
    <property type="entry name" value="UnbV_ASPIC"/>
    <property type="match status" value="1"/>
</dbReference>
<dbReference type="InterPro" id="IPR027039">
    <property type="entry name" value="Crtac1"/>
</dbReference>
<protein>
    <submittedName>
        <fullName evidence="3">CRTAC1 family protein</fullName>
    </submittedName>
</protein>
<comment type="caution">
    <text evidence="3">The sequence shown here is derived from an EMBL/GenBank/DDBJ whole genome shotgun (WGS) entry which is preliminary data.</text>
</comment>
<evidence type="ECO:0000259" key="2">
    <source>
        <dbReference type="Pfam" id="PF07593"/>
    </source>
</evidence>
<evidence type="ECO:0000313" key="4">
    <source>
        <dbReference type="Proteomes" id="UP001321047"/>
    </source>
</evidence>
<dbReference type="EMBL" id="JAOPJZ010000002">
    <property type="protein sequence ID" value="MCU4751261.1"/>
    <property type="molecule type" value="Genomic_DNA"/>
</dbReference>